<evidence type="ECO:0000256" key="1">
    <source>
        <dbReference type="SAM" id="SignalP"/>
    </source>
</evidence>
<evidence type="ECO:0008006" key="4">
    <source>
        <dbReference type="Google" id="ProtNLM"/>
    </source>
</evidence>
<comment type="caution">
    <text evidence="2">The sequence shown here is derived from an EMBL/GenBank/DDBJ whole genome shotgun (WGS) entry which is preliminary data.</text>
</comment>
<keyword evidence="1" id="KW-0732">Signal</keyword>
<sequence length="235" mass="27206">MNKSLLGFLLLVASFCHLSPAHADGLVVDKVYHPYVLANEKEFEWRIMSSQTENKNRLGQRFGYGQSFAENKMLELYVIGERDQDDNFGVTGYEVEMRWMLTEQGQYSADWGAIFEFEKHNGEDNFEATSGIAVEKEFGKLSATLNAFLIYEWGNSIENEFETEFRAKFRYRYMSVLQPSIEIYLGEDFVGIGPGFMGTYRFEGQKQLKWEAGFISEISHSGKDHTLRFALEYEF</sequence>
<dbReference type="RefSeq" id="WP_138481062.1">
    <property type="nucleotide sequence ID" value="NZ_PPSW01000014.1"/>
</dbReference>
<feature type="chain" id="PRO_5024403625" description="Outer membrane protein beta-barrel domain-containing protein" evidence="1">
    <location>
        <begin position="24"/>
        <end position="235"/>
    </location>
</feature>
<dbReference type="OrthoDB" id="6696169at2"/>
<reference evidence="2 3" key="1">
    <citation type="submission" date="2018-01" db="EMBL/GenBank/DDBJ databases">
        <title>Co-occurrence of chitin degradation, pigmentation and bioactivity in marine Pseudoalteromonas.</title>
        <authorList>
            <person name="Paulsen S."/>
            <person name="Gram L."/>
            <person name="Machado H."/>
        </authorList>
    </citation>
    <scope>NUCLEOTIDE SEQUENCE [LARGE SCALE GENOMIC DNA]</scope>
    <source>
        <strain evidence="2 3">S3663</strain>
    </source>
</reference>
<proteinExistence type="predicted"/>
<accession>A0A5R9Q1Y0</accession>
<evidence type="ECO:0000313" key="2">
    <source>
        <dbReference type="EMBL" id="TLX47148.1"/>
    </source>
</evidence>
<dbReference type="AlphaFoldDB" id="A0A5R9Q1Y0"/>
<feature type="signal peptide" evidence="1">
    <location>
        <begin position="1"/>
        <end position="23"/>
    </location>
</feature>
<dbReference type="Proteomes" id="UP000309186">
    <property type="component" value="Unassembled WGS sequence"/>
</dbReference>
<evidence type="ECO:0000313" key="3">
    <source>
        <dbReference type="Proteomes" id="UP000309186"/>
    </source>
</evidence>
<gene>
    <name evidence="2" type="ORF">C1E24_10100</name>
</gene>
<protein>
    <recommendedName>
        <fullName evidence="4">Outer membrane protein beta-barrel domain-containing protein</fullName>
    </recommendedName>
</protein>
<dbReference type="EMBL" id="PPSW01000014">
    <property type="protein sequence ID" value="TLX47148.1"/>
    <property type="molecule type" value="Genomic_DNA"/>
</dbReference>
<organism evidence="2 3">
    <name type="scientific">Pseudoalteromonas phenolica</name>
    <dbReference type="NCBI Taxonomy" id="161398"/>
    <lineage>
        <taxon>Bacteria</taxon>
        <taxon>Pseudomonadati</taxon>
        <taxon>Pseudomonadota</taxon>
        <taxon>Gammaproteobacteria</taxon>
        <taxon>Alteromonadales</taxon>
        <taxon>Pseudoalteromonadaceae</taxon>
        <taxon>Pseudoalteromonas</taxon>
    </lineage>
</organism>
<name>A0A5R9Q1Y0_9GAMM</name>